<dbReference type="AlphaFoldDB" id="A0A2N5VC20"/>
<feature type="compositionally biased region" description="Polar residues" evidence="1">
    <location>
        <begin position="376"/>
        <end position="390"/>
    </location>
</feature>
<dbReference type="EMBL" id="PGCI01000030">
    <property type="protein sequence ID" value="PLW47548.1"/>
    <property type="molecule type" value="Genomic_DNA"/>
</dbReference>
<feature type="domain" description="Reverse transcriptase Ty1/copia-type" evidence="2">
    <location>
        <begin position="18"/>
        <end position="95"/>
    </location>
</feature>
<sequence>MADPCIFWRINVKDREDTFIFVHVDDLVIISKKPLVFKAEMEKEFKIKYMGDTVFLLGMNIERTDTSLSINQTQYIERKLAEFNLEELYPASCPLDPKNYLIKSNQREVCEFKKLGVNYWALVGALNYLSVLTRPNIAYPVSTLSQFLENPGMKHYHSAVQVFRYLSATKDIGLTFHRDNSSYGGIKSFVDANWGNCPDTRRLATGFVVLAGQHLVTWKATKQTTVSLPTTKAEYKAILDLGQELAWLANLLDEIQMKAAKETFKVFADNRGAIDLAHSEMSQNSFCTKHMAIKLHFTRELITTGLIELKYIKTTYNAADFLTKPTGRTTIRRSLQAVNLIPPSKPASTLLTRSTAGCWNDQNGAQPKRQKGLDPSPQNQARRDSALSTSNKKKSNQRNQSISSKSQLRNRITRDHTLDNIGVQTLLTRITDCP</sequence>
<dbReference type="PANTHER" id="PTHR11439">
    <property type="entry name" value="GAG-POL-RELATED RETROTRANSPOSON"/>
    <property type="match status" value="1"/>
</dbReference>
<reference evidence="3 4" key="1">
    <citation type="submission" date="2017-11" db="EMBL/GenBank/DDBJ databases">
        <title>De novo assembly and phasing of dikaryotic genomes from two isolates of Puccinia coronata f. sp. avenae, the causal agent of oat crown rust.</title>
        <authorList>
            <person name="Miller M.E."/>
            <person name="Zhang Y."/>
            <person name="Omidvar V."/>
            <person name="Sperschneider J."/>
            <person name="Schwessinger B."/>
            <person name="Raley C."/>
            <person name="Palmer J.M."/>
            <person name="Garnica D."/>
            <person name="Upadhyaya N."/>
            <person name="Rathjen J."/>
            <person name="Taylor J.M."/>
            <person name="Park R.F."/>
            <person name="Dodds P.N."/>
            <person name="Hirsch C.D."/>
            <person name="Kianian S.F."/>
            <person name="Figueroa M."/>
        </authorList>
    </citation>
    <scope>NUCLEOTIDE SEQUENCE [LARGE SCALE GENOMIC DNA]</scope>
    <source>
        <strain evidence="3">12SD80</strain>
    </source>
</reference>
<organism evidence="3 4">
    <name type="scientific">Puccinia coronata f. sp. avenae</name>
    <dbReference type="NCBI Taxonomy" id="200324"/>
    <lineage>
        <taxon>Eukaryota</taxon>
        <taxon>Fungi</taxon>
        <taxon>Dikarya</taxon>
        <taxon>Basidiomycota</taxon>
        <taxon>Pucciniomycotina</taxon>
        <taxon>Pucciniomycetes</taxon>
        <taxon>Pucciniales</taxon>
        <taxon>Pucciniaceae</taxon>
        <taxon>Puccinia</taxon>
    </lineage>
</organism>
<comment type="caution">
    <text evidence="3">The sequence shown here is derived from an EMBL/GenBank/DDBJ whole genome shotgun (WGS) entry which is preliminary data.</text>
</comment>
<dbReference type="PANTHER" id="PTHR11439:SF445">
    <property type="entry name" value="GAG-PRE-INTEGRASE DOMAIN-CONTAINING PROTEIN"/>
    <property type="match status" value="1"/>
</dbReference>
<dbReference type="Proteomes" id="UP000235392">
    <property type="component" value="Unassembled WGS sequence"/>
</dbReference>
<feature type="region of interest" description="Disordered" evidence="1">
    <location>
        <begin position="357"/>
        <end position="413"/>
    </location>
</feature>
<evidence type="ECO:0000256" key="1">
    <source>
        <dbReference type="SAM" id="MobiDB-lite"/>
    </source>
</evidence>
<name>A0A2N5VC20_9BASI</name>
<gene>
    <name evidence="3" type="ORF">PCASD_08180</name>
</gene>
<dbReference type="Pfam" id="PF07727">
    <property type="entry name" value="RVT_2"/>
    <property type="match status" value="1"/>
</dbReference>
<accession>A0A2N5VC20</accession>
<evidence type="ECO:0000313" key="3">
    <source>
        <dbReference type="EMBL" id="PLW47548.1"/>
    </source>
</evidence>
<feature type="compositionally biased region" description="Polar residues" evidence="1">
    <location>
        <begin position="397"/>
        <end position="410"/>
    </location>
</feature>
<protein>
    <recommendedName>
        <fullName evidence="2">Reverse transcriptase Ty1/copia-type domain-containing protein</fullName>
    </recommendedName>
</protein>
<proteinExistence type="predicted"/>
<evidence type="ECO:0000259" key="2">
    <source>
        <dbReference type="Pfam" id="PF07727"/>
    </source>
</evidence>
<dbReference type="InterPro" id="IPR013103">
    <property type="entry name" value="RVT_2"/>
</dbReference>
<evidence type="ECO:0000313" key="4">
    <source>
        <dbReference type="Proteomes" id="UP000235392"/>
    </source>
</evidence>
<dbReference type="CDD" id="cd09272">
    <property type="entry name" value="RNase_HI_RT_Ty1"/>
    <property type="match status" value="1"/>
</dbReference>